<organism evidence="1">
    <name type="scientific">Rhizophora mucronata</name>
    <name type="common">Asiatic mangrove</name>
    <dbReference type="NCBI Taxonomy" id="61149"/>
    <lineage>
        <taxon>Eukaryota</taxon>
        <taxon>Viridiplantae</taxon>
        <taxon>Streptophyta</taxon>
        <taxon>Embryophyta</taxon>
        <taxon>Tracheophyta</taxon>
        <taxon>Spermatophyta</taxon>
        <taxon>Magnoliopsida</taxon>
        <taxon>eudicotyledons</taxon>
        <taxon>Gunneridae</taxon>
        <taxon>Pentapetalae</taxon>
        <taxon>rosids</taxon>
        <taxon>fabids</taxon>
        <taxon>Malpighiales</taxon>
        <taxon>Rhizophoraceae</taxon>
        <taxon>Rhizophora</taxon>
    </lineage>
</organism>
<evidence type="ECO:0000313" key="1">
    <source>
        <dbReference type="EMBL" id="MBX67568.1"/>
    </source>
</evidence>
<dbReference type="EMBL" id="GGEC01087084">
    <property type="protein sequence ID" value="MBX67568.1"/>
    <property type="molecule type" value="Transcribed_RNA"/>
</dbReference>
<accession>A0A2P2QKP4</accession>
<sequence length="31" mass="3498">MANRKEIEAHEWKLMSGEIKTLRGSIGVIVT</sequence>
<protein>
    <submittedName>
        <fullName evidence="1">Uncharacterized protein</fullName>
    </submittedName>
</protein>
<dbReference type="AlphaFoldDB" id="A0A2P2QKP4"/>
<proteinExistence type="predicted"/>
<reference evidence="1" key="1">
    <citation type="submission" date="2018-02" db="EMBL/GenBank/DDBJ databases">
        <title>Rhizophora mucronata_Transcriptome.</title>
        <authorList>
            <person name="Meera S.P."/>
            <person name="Sreeshan A."/>
            <person name="Augustine A."/>
        </authorList>
    </citation>
    <scope>NUCLEOTIDE SEQUENCE</scope>
    <source>
        <tissue evidence="1">Leaf</tissue>
    </source>
</reference>
<name>A0A2P2QKP4_RHIMU</name>